<dbReference type="Pfam" id="PF00155">
    <property type="entry name" value="Aminotran_1_2"/>
    <property type="match status" value="1"/>
</dbReference>
<evidence type="ECO:0000313" key="3">
    <source>
        <dbReference type="EMBL" id="PXF47249.1"/>
    </source>
</evidence>
<dbReference type="AlphaFoldDB" id="A0A2V3IYS0"/>
<name>A0A2V3IYS0_9FLOR</name>
<dbReference type="OrthoDB" id="7042322at2759"/>
<evidence type="ECO:0000256" key="1">
    <source>
        <dbReference type="ARBA" id="ARBA00022898"/>
    </source>
</evidence>
<dbReference type="PANTHER" id="PTHR43795:SF39">
    <property type="entry name" value="AMINOTRANSFERASE CLASS I_CLASSII DOMAIN-CONTAINING PROTEIN"/>
    <property type="match status" value="1"/>
</dbReference>
<dbReference type="InterPro" id="IPR050478">
    <property type="entry name" value="Ethylene_sulfur-biosynth"/>
</dbReference>
<dbReference type="PANTHER" id="PTHR43795">
    <property type="entry name" value="BIFUNCTIONAL ASPARTATE AMINOTRANSFERASE AND GLUTAMATE/ASPARTATE-PREPHENATE AMINOTRANSFERASE-RELATED"/>
    <property type="match status" value="1"/>
</dbReference>
<dbReference type="GO" id="GO:0030170">
    <property type="term" value="F:pyridoxal phosphate binding"/>
    <property type="evidence" value="ECO:0007669"/>
    <property type="project" value="InterPro"/>
</dbReference>
<proteinExistence type="predicted"/>
<dbReference type="STRING" id="448386.A0A2V3IYS0"/>
<dbReference type="InterPro" id="IPR015421">
    <property type="entry name" value="PyrdxlP-dep_Trfase_major"/>
</dbReference>
<evidence type="ECO:0000259" key="2">
    <source>
        <dbReference type="Pfam" id="PF00155"/>
    </source>
</evidence>
<dbReference type="GO" id="GO:0006520">
    <property type="term" value="P:amino acid metabolic process"/>
    <property type="evidence" value="ECO:0007669"/>
    <property type="project" value="TreeGrafter"/>
</dbReference>
<dbReference type="EMBL" id="NBIV01000027">
    <property type="protein sequence ID" value="PXF47249.1"/>
    <property type="molecule type" value="Genomic_DNA"/>
</dbReference>
<organism evidence="3 4">
    <name type="scientific">Gracilariopsis chorda</name>
    <dbReference type="NCBI Taxonomy" id="448386"/>
    <lineage>
        <taxon>Eukaryota</taxon>
        <taxon>Rhodophyta</taxon>
        <taxon>Florideophyceae</taxon>
        <taxon>Rhodymeniophycidae</taxon>
        <taxon>Gracilariales</taxon>
        <taxon>Gracilariaceae</taxon>
        <taxon>Gracilariopsis</taxon>
    </lineage>
</organism>
<dbReference type="Proteomes" id="UP000247409">
    <property type="component" value="Unassembled WGS sequence"/>
</dbReference>
<dbReference type="InterPro" id="IPR015422">
    <property type="entry name" value="PyrdxlP-dep_Trfase_small"/>
</dbReference>
<protein>
    <submittedName>
        <fullName evidence="3">1-aminocyclopropane-1-carboxylate synthase 6</fullName>
    </submittedName>
</protein>
<comment type="caution">
    <text evidence="3">The sequence shown here is derived from an EMBL/GenBank/DDBJ whole genome shotgun (WGS) entry which is preliminary data.</text>
</comment>
<dbReference type="GO" id="GO:0008483">
    <property type="term" value="F:transaminase activity"/>
    <property type="evidence" value="ECO:0007669"/>
    <property type="project" value="TreeGrafter"/>
</dbReference>
<keyword evidence="4" id="KW-1185">Reference proteome</keyword>
<dbReference type="InterPro" id="IPR015424">
    <property type="entry name" value="PyrdxlP-dep_Trfase"/>
</dbReference>
<keyword evidence="1" id="KW-0663">Pyridoxal phosphate</keyword>
<dbReference type="SUPFAM" id="SSF53383">
    <property type="entry name" value="PLP-dependent transferases"/>
    <property type="match status" value="1"/>
</dbReference>
<dbReference type="Gene3D" id="3.90.1150.10">
    <property type="entry name" value="Aspartate Aminotransferase, domain 1"/>
    <property type="match status" value="1"/>
</dbReference>
<feature type="domain" description="Aminotransferase class I/classII large" evidence="2">
    <location>
        <begin position="67"/>
        <end position="302"/>
    </location>
</feature>
<dbReference type="InterPro" id="IPR004839">
    <property type="entry name" value="Aminotransferase_I/II_large"/>
</dbReference>
<sequence length="309" mass="34226">MSLSTRGDVLNSNWAQTAERYEARRSRGGIYPTVSKTQPVENGESLPLVLEHVRRHPPLPIGELTYDIMHGSNRTRELLSEFLSTRILGSCIAADEIVVLDGTTTLVNVLALSLCEEGDTAIVTCERREESSFMFMYRAGVKTVFVPSINTQSGLTTESLEAAWQEAGGEHSHIKMLFITSVALFTTGSSKTTNDIIAWARSRGLHILADITALGVSKGVDSIRSSWEATTPADDFHMIWSASEFFGIPGISLSTLITRNEELFEIMSSSMAYFGSCSRQSQWTVQHLLSDSDFVDSYFPENEHNQRNT</sequence>
<dbReference type="Gene3D" id="3.40.640.10">
    <property type="entry name" value="Type I PLP-dependent aspartate aminotransferase-like (Major domain)"/>
    <property type="match status" value="1"/>
</dbReference>
<reference evidence="3 4" key="1">
    <citation type="journal article" date="2018" name="Mol. Biol. Evol.">
        <title>Analysis of the draft genome of the red seaweed Gracilariopsis chorda provides insights into genome size evolution in Rhodophyta.</title>
        <authorList>
            <person name="Lee J."/>
            <person name="Yang E.C."/>
            <person name="Graf L."/>
            <person name="Yang J.H."/>
            <person name="Qiu H."/>
            <person name="Zel Zion U."/>
            <person name="Chan C.X."/>
            <person name="Stephens T.G."/>
            <person name="Weber A.P.M."/>
            <person name="Boo G.H."/>
            <person name="Boo S.M."/>
            <person name="Kim K.M."/>
            <person name="Shin Y."/>
            <person name="Jung M."/>
            <person name="Lee S.J."/>
            <person name="Yim H.S."/>
            <person name="Lee J.H."/>
            <person name="Bhattacharya D."/>
            <person name="Yoon H.S."/>
        </authorList>
    </citation>
    <scope>NUCLEOTIDE SEQUENCE [LARGE SCALE GENOMIC DNA]</scope>
    <source>
        <strain evidence="3 4">SKKU-2015</strain>
        <tissue evidence="3">Whole body</tissue>
    </source>
</reference>
<accession>A0A2V3IYS0</accession>
<gene>
    <name evidence="3" type="ORF">BWQ96_03024</name>
</gene>
<evidence type="ECO:0000313" key="4">
    <source>
        <dbReference type="Proteomes" id="UP000247409"/>
    </source>
</evidence>